<proteinExistence type="predicted"/>
<sequence length="453" mass="50414">MKKILLALLALAVLAVFTLYLVPQWLMKRDIAAARPDVALLAAEPEPQEGNGIDALWLLGYRTADDQERRQIMRDHGRQIMARQDVPQLADKALPQPQSGELNCTAKNGAACLAEVRADLPRFRAAAQRYRPLLDNVAQLGAYEVFAQRGWPNDNDDLSKFVLPPFHLLMAATTAAALDWADDRHQAALAGVCRNIKTGRTLLKSRPSLMPPMIGNALIRKNTELAAAMIAEQPAQAQRLPEECAAAFEPLSAQEQSICTAMRDEFRFIANLARKMEQNPADYLDTDAESGMPFEDGQSANPLLRRLLNAEHTQALIAAHYVYPCTPAAQSALQQDRALDWKPADDKNALAVWSCANNVQGCLMADVLPDVLPDFSDYARRLQDTAMLQRAFQAALFLHSRPAAERPALVEEALRRYSTPSRRLQWNEREHSIGFQYYGEKESKHTAVPVSLK</sequence>
<reference evidence="1 2" key="1">
    <citation type="submission" date="2022-02" db="EMBL/GenBank/DDBJ databases">
        <title>Genome sequence data of Kingella unionensis sp. nov. strain CICC 24913 (CCUG 75125).</title>
        <authorList>
            <person name="Xiao M."/>
        </authorList>
    </citation>
    <scope>NUCLEOTIDE SEQUENCE [LARGE SCALE GENOMIC DNA]</scope>
    <source>
        <strain evidence="1 2">CICC 24913</strain>
    </source>
</reference>
<comment type="caution">
    <text evidence="1">The sequence shown here is derived from an EMBL/GenBank/DDBJ whole genome shotgun (WGS) entry which is preliminary data.</text>
</comment>
<dbReference type="EMBL" id="JAKOOW010000014">
    <property type="protein sequence ID" value="MCG6503593.1"/>
    <property type="molecule type" value="Genomic_DNA"/>
</dbReference>
<organism evidence="1 2">
    <name type="scientific">Kingella pumchi</name>
    <dbReference type="NCBI Taxonomy" id="2779506"/>
    <lineage>
        <taxon>Bacteria</taxon>
        <taxon>Pseudomonadati</taxon>
        <taxon>Pseudomonadota</taxon>
        <taxon>Betaproteobacteria</taxon>
        <taxon>Neisseriales</taxon>
        <taxon>Neisseriaceae</taxon>
        <taxon>Kingella</taxon>
    </lineage>
</organism>
<evidence type="ECO:0000313" key="2">
    <source>
        <dbReference type="Proteomes" id="UP001298424"/>
    </source>
</evidence>
<gene>
    <name evidence="1" type="ORF">MB824_03655</name>
</gene>
<protein>
    <submittedName>
        <fullName evidence="1">Uncharacterized protein</fullName>
    </submittedName>
</protein>
<keyword evidence="2" id="KW-1185">Reference proteome</keyword>
<evidence type="ECO:0000313" key="1">
    <source>
        <dbReference type="EMBL" id="MCG6503593.1"/>
    </source>
</evidence>
<dbReference type="RefSeq" id="WP_238746067.1">
    <property type="nucleotide sequence ID" value="NZ_JAKOOW010000014.1"/>
</dbReference>
<name>A0ABS9NLC1_9NEIS</name>
<dbReference type="Proteomes" id="UP001298424">
    <property type="component" value="Unassembled WGS sequence"/>
</dbReference>
<accession>A0ABS9NLC1</accession>